<dbReference type="InParanoid" id="A0A2K1KNK2"/>
<reference evidence="1 3" key="1">
    <citation type="journal article" date="2008" name="Science">
        <title>The Physcomitrella genome reveals evolutionary insights into the conquest of land by plants.</title>
        <authorList>
            <person name="Rensing S."/>
            <person name="Lang D."/>
            <person name="Zimmer A."/>
            <person name="Terry A."/>
            <person name="Salamov A."/>
            <person name="Shapiro H."/>
            <person name="Nishiyama T."/>
            <person name="Perroud P.-F."/>
            <person name="Lindquist E."/>
            <person name="Kamisugi Y."/>
            <person name="Tanahashi T."/>
            <person name="Sakakibara K."/>
            <person name="Fujita T."/>
            <person name="Oishi K."/>
            <person name="Shin-I T."/>
            <person name="Kuroki Y."/>
            <person name="Toyoda A."/>
            <person name="Suzuki Y."/>
            <person name="Hashimoto A."/>
            <person name="Yamaguchi K."/>
            <person name="Sugano A."/>
            <person name="Kohara Y."/>
            <person name="Fujiyama A."/>
            <person name="Anterola A."/>
            <person name="Aoki S."/>
            <person name="Ashton N."/>
            <person name="Barbazuk W.B."/>
            <person name="Barker E."/>
            <person name="Bennetzen J."/>
            <person name="Bezanilla M."/>
            <person name="Blankenship R."/>
            <person name="Cho S.H."/>
            <person name="Dutcher S."/>
            <person name="Estelle M."/>
            <person name="Fawcett J.A."/>
            <person name="Gundlach H."/>
            <person name="Hanada K."/>
            <person name="Heyl A."/>
            <person name="Hicks K.A."/>
            <person name="Hugh J."/>
            <person name="Lohr M."/>
            <person name="Mayer K."/>
            <person name="Melkozernov A."/>
            <person name="Murata T."/>
            <person name="Nelson D."/>
            <person name="Pils B."/>
            <person name="Prigge M."/>
            <person name="Reiss B."/>
            <person name="Renner T."/>
            <person name="Rombauts S."/>
            <person name="Rushton P."/>
            <person name="Sanderfoot A."/>
            <person name="Schween G."/>
            <person name="Shiu S.-H."/>
            <person name="Stueber K."/>
            <person name="Theodoulou F.L."/>
            <person name="Tu H."/>
            <person name="Van de Peer Y."/>
            <person name="Verrier P.J."/>
            <person name="Waters E."/>
            <person name="Wood A."/>
            <person name="Yang L."/>
            <person name="Cove D."/>
            <person name="Cuming A."/>
            <person name="Hasebe M."/>
            <person name="Lucas S."/>
            <person name="Mishler D.B."/>
            <person name="Reski R."/>
            <person name="Grigoriev I."/>
            <person name="Quatrano R.S."/>
            <person name="Boore J.L."/>
        </authorList>
    </citation>
    <scope>NUCLEOTIDE SEQUENCE [LARGE SCALE GENOMIC DNA]</scope>
    <source>
        <strain evidence="2 3">cv. Gransden 2004</strain>
    </source>
</reference>
<keyword evidence="3" id="KW-1185">Reference proteome</keyword>
<dbReference type="AlphaFoldDB" id="A0A2K1KNK2"/>
<protein>
    <submittedName>
        <fullName evidence="1 2">Uncharacterized protein</fullName>
    </submittedName>
</protein>
<reference evidence="1 3" key="2">
    <citation type="journal article" date="2018" name="Plant J.">
        <title>The Physcomitrella patens chromosome-scale assembly reveals moss genome structure and evolution.</title>
        <authorList>
            <person name="Lang D."/>
            <person name="Ullrich K.K."/>
            <person name="Murat F."/>
            <person name="Fuchs J."/>
            <person name="Jenkins J."/>
            <person name="Haas F.B."/>
            <person name="Piednoel M."/>
            <person name="Gundlach H."/>
            <person name="Van Bel M."/>
            <person name="Meyberg R."/>
            <person name="Vives C."/>
            <person name="Morata J."/>
            <person name="Symeonidi A."/>
            <person name="Hiss M."/>
            <person name="Muchero W."/>
            <person name="Kamisugi Y."/>
            <person name="Saleh O."/>
            <person name="Blanc G."/>
            <person name="Decker E.L."/>
            <person name="van Gessel N."/>
            <person name="Grimwood J."/>
            <person name="Hayes R.D."/>
            <person name="Graham S.W."/>
            <person name="Gunter L.E."/>
            <person name="McDaniel S.F."/>
            <person name="Hoernstein S.N.W."/>
            <person name="Larsson A."/>
            <person name="Li F.W."/>
            <person name="Perroud P.F."/>
            <person name="Phillips J."/>
            <person name="Ranjan P."/>
            <person name="Rokshar D.S."/>
            <person name="Rothfels C.J."/>
            <person name="Schneider L."/>
            <person name="Shu S."/>
            <person name="Stevenson D.W."/>
            <person name="Thummler F."/>
            <person name="Tillich M."/>
            <person name="Villarreal Aguilar J.C."/>
            <person name="Widiez T."/>
            <person name="Wong G.K."/>
            <person name="Wymore A."/>
            <person name="Zhang Y."/>
            <person name="Zimmer A.D."/>
            <person name="Quatrano R.S."/>
            <person name="Mayer K.F.X."/>
            <person name="Goodstein D."/>
            <person name="Casacuberta J.M."/>
            <person name="Vandepoele K."/>
            <person name="Reski R."/>
            <person name="Cuming A.C."/>
            <person name="Tuskan G.A."/>
            <person name="Maumus F."/>
            <person name="Salse J."/>
            <person name="Schmutz J."/>
            <person name="Rensing S.A."/>
        </authorList>
    </citation>
    <scope>NUCLEOTIDE SEQUENCE [LARGE SCALE GENOMIC DNA]</scope>
    <source>
        <strain evidence="2 3">cv. Gransden 2004</strain>
    </source>
</reference>
<dbReference type="EMBL" id="ABEU02000004">
    <property type="protein sequence ID" value="PNR55341.1"/>
    <property type="molecule type" value="Genomic_DNA"/>
</dbReference>
<sequence>MIFQGILKTLFHNLSLDFVDSHVVNSCKTKYMLVIIEHFNKRIEFVALSQFFSKLETMVFF</sequence>
<evidence type="ECO:0000313" key="2">
    <source>
        <dbReference type="EnsemblPlants" id="Pp3c4_15113V3.1"/>
    </source>
</evidence>
<gene>
    <name evidence="1" type="ORF">PHYPA_006238</name>
</gene>
<dbReference type="Proteomes" id="UP000006727">
    <property type="component" value="Chromosome 4"/>
</dbReference>
<dbReference type="EnsemblPlants" id="Pp3c4_15113V3.1">
    <property type="protein sequence ID" value="Pp3c4_15113V3.1"/>
    <property type="gene ID" value="Pp3c4_15113"/>
</dbReference>
<evidence type="ECO:0000313" key="1">
    <source>
        <dbReference type="EMBL" id="PNR55341.1"/>
    </source>
</evidence>
<reference evidence="2" key="3">
    <citation type="submission" date="2020-12" db="UniProtKB">
        <authorList>
            <consortium name="EnsemblPlants"/>
        </authorList>
    </citation>
    <scope>IDENTIFICATION</scope>
</reference>
<organism evidence="1">
    <name type="scientific">Physcomitrium patens</name>
    <name type="common">Spreading-leaved earth moss</name>
    <name type="synonym">Physcomitrella patens</name>
    <dbReference type="NCBI Taxonomy" id="3218"/>
    <lineage>
        <taxon>Eukaryota</taxon>
        <taxon>Viridiplantae</taxon>
        <taxon>Streptophyta</taxon>
        <taxon>Embryophyta</taxon>
        <taxon>Bryophyta</taxon>
        <taxon>Bryophytina</taxon>
        <taxon>Bryopsida</taxon>
        <taxon>Funariidae</taxon>
        <taxon>Funariales</taxon>
        <taxon>Funariaceae</taxon>
        <taxon>Physcomitrium</taxon>
    </lineage>
</organism>
<proteinExistence type="predicted"/>
<evidence type="ECO:0000313" key="3">
    <source>
        <dbReference type="Proteomes" id="UP000006727"/>
    </source>
</evidence>
<dbReference type="Gramene" id="Pp3c4_15113V3.1">
    <property type="protein sequence ID" value="Pp3c4_15113V3.1"/>
    <property type="gene ID" value="Pp3c4_15113"/>
</dbReference>
<accession>A0A2K1KNK2</accession>
<name>A0A2K1KNK2_PHYPA</name>